<organism evidence="1 2">
    <name type="scientific">Diploptera punctata</name>
    <name type="common">Pacific beetle cockroach</name>
    <dbReference type="NCBI Taxonomy" id="6984"/>
    <lineage>
        <taxon>Eukaryota</taxon>
        <taxon>Metazoa</taxon>
        <taxon>Ecdysozoa</taxon>
        <taxon>Arthropoda</taxon>
        <taxon>Hexapoda</taxon>
        <taxon>Insecta</taxon>
        <taxon>Pterygota</taxon>
        <taxon>Neoptera</taxon>
        <taxon>Polyneoptera</taxon>
        <taxon>Dictyoptera</taxon>
        <taxon>Blattodea</taxon>
        <taxon>Blaberoidea</taxon>
        <taxon>Blaberidae</taxon>
        <taxon>Diplopterinae</taxon>
        <taxon>Diploptera</taxon>
    </lineage>
</organism>
<reference evidence="1" key="1">
    <citation type="journal article" date="2023" name="IScience">
        <title>Live-bearing cockroach genome reveals convergent evolutionary mechanisms linked to viviparity in insects and beyond.</title>
        <authorList>
            <person name="Fouks B."/>
            <person name="Harrison M.C."/>
            <person name="Mikhailova A.A."/>
            <person name="Marchal E."/>
            <person name="English S."/>
            <person name="Carruthers M."/>
            <person name="Jennings E.C."/>
            <person name="Chiamaka E.L."/>
            <person name="Frigard R.A."/>
            <person name="Pippel M."/>
            <person name="Attardo G.M."/>
            <person name="Benoit J.B."/>
            <person name="Bornberg-Bauer E."/>
            <person name="Tobe S.S."/>
        </authorList>
    </citation>
    <scope>NUCLEOTIDE SEQUENCE</scope>
    <source>
        <strain evidence="1">Stay&amp;Tobe</strain>
    </source>
</reference>
<comment type="caution">
    <text evidence="1">The sequence shown here is derived from an EMBL/GenBank/DDBJ whole genome shotgun (WGS) entry which is preliminary data.</text>
</comment>
<dbReference type="Proteomes" id="UP001233999">
    <property type="component" value="Unassembled WGS sequence"/>
</dbReference>
<gene>
    <name evidence="1" type="ORF">L9F63_025126</name>
</gene>
<protein>
    <submittedName>
        <fullName evidence="1">Uncharacterized protein</fullName>
    </submittedName>
</protein>
<evidence type="ECO:0000313" key="1">
    <source>
        <dbReference type="EMBL" id="KAJ9578013.1"/>
    </source>
</evidence>
<name>A0AAD7ZCH2_DIPPU</name>
<sequence length="60" mass="7014">SIYATLYINTFSTKPVKAFKETIVYAAVSQLTRFRAVCLGDHRWHLYPRCRILKTSIMFS</sequence>
<dbReference type="EMBL" id="JASPKZ010009099">
    <property type="protein sequence ID" value="KAJ9578013.1"/>
    <property type="molecule type" value="Genomic_DNA"/>
</dbReference>
<proteinExistence type="predicted"/>
<dbReference type="AlphaFoldDB" id="A0AAD7ZCH2"/>
<feature type="non-terminal residue" evidence="1">
    <location>
        <position position="60"/>
    </location>
</feature>
<accession>A0AAD7ZCH2</accession>
<feature type="non-terminal residue" evidence="1">
    <location>
        <position position="1"/>
    </location>
</feature>
<reference evidence="1" key="2">
    <citation type="submission" date="2023-05" db="EMBL/GenBank/DDBJ databases">
        <authorList>
            <person name="Fouks B."/>
        </authorList>
    </citation>
    <scope>NUCLEOTIDE SEQUENCE</scope>
    <source>
        <strain evidence="1">Stay&amp;Tobe</strain>
        <tissue evidence="1">Testes</tissue>
    </source>
</reference>
<evidence type="ECO:0000313" key="2">
    <source>
        <dbReference type="Proteomes" id="UP001233999"/>
    </source>
</evidence>
<keyword evidence="2" id="KW-1185">Reference proteome</keyword>